<dbReference type="EMBL" id="JH413819">
    <property type="protein sequence ID" value="EHL31081.1"/>
    <property type="molecule type" value="Genomic_DNA"/>
</dbReference>
<keyword evidence="2" id="KW-1185">Reference proteome</keyword>
<organism evidence="1 2">
    <name type="scientific">Legionella drancourtii LLAP12</name>
    <dbReference type="NCBI Taxonomy" id="658187"/>
    <lineage>
        <taxon>Bacteria</taxon>
        <taxon>Pseudomonadati</taxon>
        <taxon>Pseudomonadota</taxon>
        <taxon>Gammaproteobacteria</taxon>
        <taxon>Legionellales</taxon>
        <taxon>Legionellaceae</taxon>
        <taxon>Legionella</taxon>
    </lineage>
</organism>
<reference evidence="1 2" key="1">
    <citation type="journal article" date="2011" name="BMC Genomics">
        <title>Insight into cross-talk between intra-amoebal pathogens.</title>
        <authorList>
            <person name="Gimenez G."/>
            <person name="Bertelli C."/>
            <person name="Moliner C."/>
            <person name="Robert C."/>
            <person name="Raoult D."/>
            <person name="Fournier P.E."/>
            <person name="Greub G."/>
        </authorList>
    </citation>
    <scope>NUCLEOTIDE SEQUENCE [LARGE SCALE GENOMIC DNA]</scope>
    <source>
        <strain evidence="1 2">LLAP12</strain>
    </source>
</reference>
<dbReference type="InParanoid" id="G9ENQ8"/>
<protein>
    <submittedName>
        <fullName evidence="1">Uncharacterized protein</fullName>
    </submittedName>
</protein>
<name>G9ENQ8_9GAMM</name>
<evidence type="ECO:0000313" key="2">
    <source>
        <dbReference type="Proteomes" id="UP000002770"/>
    </source>
</evidence>
<dbReference type="Proteomes" id="UP000002770">
    <property type="component" value="Unassembled WGS sequence"/>
</dbReference>
<dbReference type="STRING" id="658187.LDG_6884"/>
<dbReference type="HOGENOM" id="CLU_3201489_0_0_6"/>
<accession>G9ENQ8</accession>
<evidence type="ECO:0000313" key="1">
    <source>
        <dbReference type="EMBL" id="EHL31081.1"/>
    </source>
</evidence>
<gene>
    <name evidence="1" type="ORF">LDG_6884</name>
</gene>
<sequence>MIKQETPNLKKIENDQYCYRVNSEVRVIFLKEGDVFLIQEITKRQ</sequence>
<proteinExistence type="predicted"/>
<dbReference type="AlphaFoldDB" id="G9ENQ8"/>